<proteinExistence type="predicted"/>
<evidence type="ECO:0000313" key="1">
    <source>
        <dbReference type="EMBL" id="MFD0923998.1"/>
    </source>
</evidence>
<evidence type="ECO:0000313" key="2">
    <source>
        <dbReference type="Proteomes" id="UP001597018"/>
    </source>
</evidence>
<evidence type="ECO:0008006" key="3">
    <source>
        <dbReference type="Google" id="ProtNLM"/>
    </source>
</evidence>
<reference evidence="2" key="1">
    <citation type="journal article" date="2019" name="Int. J. Syst. Evol. Microbiol.">
        <title>The Global Catalogue of Microorganisms (GCM) 10K type strain sequencing project: providing services to taxonomists for standard genome sequencing and annotation.</title>
        <authorList>
            <consortium name="The Broad Institute Genomics Platform"/>
            <consortium name="The Broad Institute Genome Sequencing Center for Infectious Disease"/>
            <person name="Wu L."/>
            <person name="Ma J."/>
        </authorList>
    </citation>
    <scope>NUCLEOTIDE SEQUENCE [LARGE SCALE GENOMIC DNA]</scope>
    <source>
        <strain evidence="2">CCUG 56401</strain>
    </source>
</reference>
<accession>A0ABW3G1L1</accession>
<comment type="caution">
    <text evidence="1">The sequence shown here is derived from an EMBL/GenBank/DDBJ whole genome shotgun (WGS) entry which is preliminary data.</text>
</comment>
<sequence length="68" mass="6908">MGKSQFPFPMPKAGSGLLSKVLGGLVLLAVLALVVKHPTDAAEFARNASTALAGAVDGLTTFLRGVLD</sequence>
<keyword evidence="2" id="KW-1185">Reference proteome</keyword>
<gene>
    <name evidence="1" type="ORF">ACFQ16_30005</name>
</gene>
<dbReference type="RefSeq" id="WP_263249227.1">
    <property type="nucleotide sequence ID" value="NZ_BAABLT010000058.1"/>
</dbReference>
<dbReference type="Proteomes" id="UP001597018">
    <property type="component" value="Unassembled WGS sequence"/>
</dbReference>
<name>A0ABW3G1L1_9PSEU</name>
<protein>
    <recommendedName>
        <fullName evidence="3">Secreted protein</fullName>
    </recommendedName>
</protein>
<dbReference type="EMBL" id="JBHTIW010000052">
    <property type="protein sequence ID" value="MFD0923998.1"/>
    <property type="molecule type" value="Genomic_DNA"/>
</dbReference>
<organism evidence="1 2">
    <name type="scientific">Saccharopolyspora rosea</name>
    <dbReference type="NCBI Taxonomy" id="524884"/>
    <lineage>
        <taxon>Bacteria</taxon>
        <taxon>Bacillati</taxon>
        <taxon>Actinomycetota</taxon>
        <taxon>Actinomycetes</taxon>
        <taxon>Pseudonocardiales</taxon>
        <taxon>Pseudonocardiaceae</taxon>
        <taxon>Saccharopolyspora</taxon>
    </lineage>
</organism>